<comment type="caution">
    <text evidence="4">The sequence shown here is derived from an EMBL/GenBank/DDBJ whole genome shotgun (WGS) entry which is preliminary data.</text>
</comment>
<evidence type="ECO:0000313" key="4">
    <source>
        <dbReference type="EMBL" id="PRQ33156.1"/>
    </source>
</evidence>
<keyword evidence="4" id="KW-0560">Oxidoreductase</keyword>
<keyword evidence="5" id="KW-1185">Reference proteome</keyword>
<name>A0A2P6QG51_ROSCH</name>
<dbReference type="Pfam" id="PF07731">
    <property type="entry name" value="Cu-oxidase_2"/>
    <property type="match status" value="1"/>
</dbReference>
<feature type="domain" description="Plastocyanin-like" evidence="3">
    <location>
        <begin position="1"/>
        <end position="50"/>
    </location>
</feature>
<evidence type="ECO:0000256" key="1">
    <source>
        <dbReference type="ARBA" id="ARBA00002075"/>
    </source>
</evidence>
<comment type="similarity">
    <text evidence="2">Belongs to the multicopper oxidase family.</text>
</comment>
<dbReference type="EMBL" id="PDCK01000043">
    <property type="protein sequence ID" value="PRQ33156.1"/>
    <property type="molecule type" value="Genomic_DNA"/>
</dbReference>
<dbReference type="InterPro" id="IPR045087">
    <property type="entry name" value="Cu-oxidase_fam"/>
</dbReference>
<organism evidence="4 5">
    <name type="scientific">Rosa chinensis</name>
    <name type="common">China rose</name>
    <dbReference type="NCBI Taxonomy" id="74649"/>
    <lineage>
        <taxon>Eukaryota</taxon>
        <taxon>Viridiplantae</taxon>
        <taxon>Streptophyta</taxon>
        <taxon>Embryophyta</taxon>
        <taxon>Tracheophyta</taxon>
        <taxon>Spermatophyta</taxon>
        <taxon>Magnoliopsida</taxon>
        <taxon>eudicotyledons</taxon>
        <taxon>Gunneridae</taxon>
        <taxon>Pentapetalae</taxon>
        <taxon>rosids</taxon>
        <taxon>fabids</taxon>
        <taxon>Rosales</taxon>
        <taxon>Rosaceae</taxon>
        <taxon>Rosoideae</taxon>
        <taxon>Rosoideae incertae sedis</taxon>
        <taxon>Rosa</taxon>
    </lineage>
</organism>
<dbReference type="Gramene" id="PRQ33156">
    <property type="protein sequence ID" value="PRQ33156"/>
    <property type="gene ID" value="RchiOBHm_Chr5g0054401"/>
</dbReference>
<evidence type="ECO:0000259" key="3">
    <source>
        <dbReference type="Pfam" id="PF07731"/>
    </source>
</evidence>
<sequence>MVLKYNASVELVLQGTNVLASDNHPVHLHGYSFYVVGSGFGNFNPKQDPTR</sequence>
<dbReference type="Gene3D" id="2.60.40.420">
    <property type="entry name" value="Cupredoxins - blue copper proteins"/>
    <property type="match status" value="1"/>
</dbReference>
<dbReference type="STRING" id="74649.A0A2P6QG51"/>
<dbReference type="Proteomes" id="UP000238479">
    <property type="component" value="Chromosome 5"/>
</dbReference>
<comment type="function">
    <text evidence="1">Lignin degradation and detoxification of lignin-derived products.</text>
</comment>
<dbReference type="EC" id="1.10.3.2" evidence="4"/>
<evidence type="ECO:0000313" key="5">
    <source>
        <dbReference type="Proteomes" id="UP000238479"/>
    </source>
</evidence>
<reference evidence="4 5" key="1">
    <citation type="journal article" date="2018" name="Nat. Genet.">
        <title>The Rosa genome provides new insights in the design of modern roses.</title>
        <authorList>
            <person name="Bendahmane M."/>
        </authorList>
    </citation>
    <scope>NUCLEOTIDE SEQUENCE [LARGE SCALE GENOMIC DNA]</scope>
    <source>
        <strain evidence="5">cv. Old Blush</strain>
    </source>
</reference>
<protein>
    <submittedName>
        <fullName evidence="4">Putative laccase</fullName>
        <ecNumber evidence="4">1.10.3.2</ecNumber>
    </submittedName>
</protein>
<gene>
    <name evidence="4" type="ORF">RchiOBHm_Chr5g0054401</name>
</gene>
<proteinExistence type="inferred from homology"/>
<dbReference type="InterPro" id="IPR008972">
    <property type="entry name" value="Cupredoxin"/>
</dbReference>
<dbReference type="InterPro" id="IPR011706">
    <property type="entry name" value="Cu-oxidase_C"/>
</dbReference>
<dbReference type="GO" id="GO:0052716">
    <property type="term" value="F:hydroquinone:oxygen oxidoreductase activity"/>
    <property type="evidence" value="ECO:0007669"/>
    <property type="project" value="UniProtKB-EC"/>
</dbReference>
<dbReference type="AlphaFoldDB" id="A0A2P6QG51"/>
<accession>A0A2P6QG51</accession>
<dbReference type="SUPFAM" id="SSF49503">
    <property type="entry name" value="Cupredoxins"/>
    <property type="match status" value="1"/>
</dbReference>
<dbReference type="PANTHER" id="PTHR11709">
    <property type="entry name" value="MULTI-COPPER OXIDASE"/>
    <property type="match status" value="1"/>
</dbReference>
<evidence type="ECO:0000256" key="2">
    <source>
        <dbReference type="ARBA" id="ARBA00010609"/>
    </source>
</evidence>
<dbReference type="PANTHER" id="PTHR11709:SF262">
    <property type="entry name" value="LACCASE-14"/>
    <property type="match status" value="1"/>
</dbReference>
<dbReference type="GO" id="GO:0005507">
    <property type="term" value="F:copper ion binding"/>
    <property type="evidence" value="ECO:0007669"/>
    <property type="project" value="InterPro"/>
</dbReference>